<accession>A0A926DZQ4</accession>
<dbReference type="Gene3D" id="3.30.70.1120">
    <property type="entry name" value="TT1725-like"/>
    <property type="match status" value="1"/>
</dbReference>
<protein>
    <submittedName>
        <fullName evidence="1">DUF503 domain-containing protein</fullName>
    </submittedName>
</protein>
<reference evidence="1" key="1">
    <citation type="submission" date="2020-08" db="EMBL/GenBank/DDBJ databases">
        <title>Genome public.</title>
        <authorList>
            <person name="Liu C."/>
            <person name="Sun Q."/>
        </authorList>
    </citation>
    <scope>NUCLEOTIDE SEQUENCE</scope>
    <source>
        <strain evidence="1">NSJ-31</strain>
    </source>
</reference>
<dbReference type="InterPro" id="IPR007546">
    <property type="entry name" value="DUF503"/>
</dbReference>
<dbReference type="EMBL" id="JACRST010000006">
    <property type="protein sequence ID" value="MBC8546517.1"/>
    <property type="molecule type" value="Genomic_DNA"/>
</dbReference>
<dbReference type="AlphaFoldDB" id="A0A926DZQ4"/>
<comment type="caution">
    <text evidence="1">The sequence shown here is derived from an EMBL/GenBank/DDBJ whole genome shotgun (WGS) entry which is preliminary data.</text>
</comment>
<dbReference type="PANTHER" id="PTHR36441:SF1">
    <property type="entry name" value="DUF503 DOMAIN-CONTAINING PROTEIN"/>
    <property type="match status" value="1"/>
</dbReference>
<name>A0A926DZQ4_9FIRM</name>
<proteinExistence type="predicted"/>
<gene>
    <name evidence="1" type="ORF">H8711_06165</name>
</gene>
<evidence type="ECO:0000313" key="1">
    <source>
        <dbReference type="EMBL" id="MBC8546517.1"/>
    </source>
</evidence>
<dbReference type="RefSeq" id="WP_249282595.1">
    <property type="nucleotide sequence ID" value="NZ_JACRST010000006.1"/>
</dbReference>
<dbReference type="InterPro" id="IPR036746">
    <property type="entry name" value="TT1725-like_sf"/>
</dbReference>
<dbReference type="PANTHER" id="PTHR36441">
    <property type="entry name" value="HYPOTHETICAL CYTOSOLIC PROTEIN"/>
    <property type="match status" value="1"/>
</dbReference>
<dbReference type="Proteomes" id="UP000653127">
    <property type="component" value="Unassembled WGS sequence"/>
</dbReference>
<keyword evidence="2" id="KW-1185">Reference proteome</keyword>
<organism evidence="1 2">
    <name type="scientific">Ligaoa zhengdingensis</name>
    <dbReference type="NCBI Taxonomy" id="2763658"/>
    <lineage>
        <taxon>Bacteria</taxon>
        <taxon>Bacillati</taxon>
        <taxon>Bacillota</taxon>
        <taxon>Clostridia</taxon>
        <taxon>Eubacteriales</taxon>
        <taxon>Oscillospiraceae</taxon>
        <taxon>Ligaoa</taxon>
    </lineage>
</organism>
<sequence length="93" mass="10308">MTVAVLTLRLRAPWVHSLKEKRMELRSLLAKLRNKFNVSVAETDEQDTHQLLVISAAAVATDSAQADSILDHVLAFVEANTEAEVVAVERELL</sequence>
<dbReference type="SUPFAM" id="SSF103007">
    <property type="entry name" value="Hypothetical protein TT1725"/>
    <property type="match status" value="1"/>
</dbReference>
<dbReference type="Pfam" id="PF04456">
    <property type="entry name" value="DUF503"/>
    <property type="match status" value="1"/>
</dbReference>
<evidence type="ECO:0000313" key="2">
    <source>
        <dbReference type="Proteomes" id="UP000653127"/>
    </source>
</evidence>